<dbReference type="KEGG" id="nbr:O3I_012835"/>
<dbReference type="RefSeq" id="WP_014983383.1">
    <property type="nucleotide sequence ID" value="NC_018681.1"/>
</dbReference>
<organism evidence="1 2">
    <name type="scientific">Nocardia brasiliensis (strain ATCC 700358 / HUJEG-1)</name>
    <dbReference type="NCBI Taxonomy" id="1133849"/>
    <lineage>
        <taxon>Bacteria</taxon>
        <taxon>Bacillati</taxon>
        <taxon>Actinomycetota</taxon>
        <taxon>Actinomycetes</taxon>
        <taxon>Mycobacteriales</taxon>
        <taxon>Nocardiaceae</taxon>
        <taxon>Nocardia</taxon>
    </lineage>
</organism>
<dbReference type="STRING" id="1133849.O3I_012835"/>
<gene>
    <name evidence="1" type="ORF">O3I_012835</name>
</gene>
<dbReference type="eggNOG" id="ENOG5033N0E">
    <property type="taxonomic scope" value="Bacteria"/>
</dbReference>
<proteinExistence type="predicted"/>
<evidence type="ECO:0000313" key="1">
    <source>
        <dbReference type="EMBL" id="AFU00528.1"/>
    </source>
</evidence>
<name>K0ELV0_NOCB7</name>
<dbReference type="Proteomes" id="UP000006304">
    <property type="component" value="Chromosome"/>
</dbReference>
<dbReference type="EMBL" id="CP003876">
    <property type="protein sequence ID" value="AFU00528.1"/>
    <property type="molecule type" value="Genomic_DNA"/>
</dbReference>
<sequence length="199" mass="21882">MPISFDISGLQQMDTNTWGDHSTGDIVTLTYHDMVPDLPAPLEDLDTLRTRLAQISAESGCLVEAFLVWVDKLPGLLRVEKLPLPNRDHGLVFAASIVVPKDRCSAVFQILCPEFGTTGLREAALMAQLGPQHMFPPHPYAPGLRGKLPYNIADEVRWDEQFPDHPVSRARRWVARTVPTAKVDPGFAALPPFPGPNAG</sequence>
<reference evidence="1 2" key="1">
    <citation type="journal article" date="2012" name="J. Bacteriol.">
        <title>Complete genome sequence of Nocardia brasiliensis HUJEG-1.</title>
        <authorList>
            <person name="Vera-Cabrera L."/>
            <person name="Ortiz-Lopez R."/>
            <person name="Elizondo-Gonzalez R."/>
            <person name="Perez-Maya A.A."/>
            <person name="Ocampo-Candiani J."/>
        </authorList>
    </citation>
    <scope>NUCLEOTIDE SEQUENCE [LARGE SCALE GENOMIC DNA]</scope>
    <source>
        <strain evidence="2">ATCC 700358</strain>
    </source>
</reference>
<protein>
    <submittedName>
        <fullName evidence="1">Uncharacterized protein</fullName>
    </submittedName>
</protein>
<dbReference type="AlphaFoldDB" id="K0ELV0"/>
<dbReference type="HOGENOM" id="CLU_096076_0_0_11"/>
<keyword evidence="2" id="KW-1185">Reference proteome</keyword>
<accession>K0ELV0</accession>
<evidence type="ECO:0000313" key="2">
    <source>
        <dbReference type="Proteomes" id="UP000006304"/>
    </source>
</evidence>